<feature type="compositionally biased region" description="Basic residues" evidence="14">
    <location>
        <begin position="1"/>
        <end position="13"/>
    </location>
</feature>
<proteinExistence type="inferred from homology"/>
<sequence>MSTKSKSKSKKPTARISTKKPTAGTWKVEKEEKIQLKALAKDERTWKIAGVTFLVVSIFLIISFLSYFFTWKQDFTQLSRGSEILWNSDVKVENLLGKLGGLSAQYFIYRLFGVAAVLICTFFFVIGVNLMWRRKVFSVWRNLKYVTLGMLVVSAILAYLLHDEEFRYGGGVGNVIAHWLVASLGKIGAGAVLALIVIGYFIWQFNPVFSFPKKLKRPVLPADEAAADETMPGEQPVIAVVENATPVDTGTGGAKLVMDTAAEKPKYDIRLINKEPEVHAMEEEEGHERITVLKPTAKRPEPVIETEPEKDAAQELAIPSKIVSKDKPVLDDNLKLEINSGPITPAQPAAPAAEKKKTYEPALNLRSYKKPTTDLLETHGSEKVIQDQNELENNKNQIIQTLRNYDIEIQRISATVGPTVTLYEIVPAAGVRISKIKNLEDDIALSLSALGIRIIAPIPGRGTIGIEVPNARKSIVSMKTLLASDEFTKSTYSLPIALGKRIDNKNFIVDLATMPHLLMAGATGQGKSVGINAILVSLLYSKHPSQLKFVLVDPKKVELSVYSQIVNHFLARLPNEEDAIITDTKKVINTLNALCIEMDTRYDLLKDAGCRNIKEYNAKFTERRLNPEKGHQFMPFIVLVVDEFADLIMTAGKEVEMPIARLAQLARAVGIHLIIATQRPSVNIITGIIKANFPARIAFKVSSKIDSRTILDAGGADQLIGKGDMLISLNGELSRLQCAFVDTPEVDKVVDFIAYQEGYPEPFLLPEYIDEKDLEAGGDFDLDDRDSLFEDAAKLIVANQIGSTSLLQRRMKLGYNRAGRLMDQLEQAGIVGPNQGSKAREVLIKTEAELQQHLDMLG</sequence>
<dbReference type="GO" id="GO:0005886">
    <property type="term" value="C:plasma membrane"/>
    <property type="evidence" value="ECO:0007669"/>
    <property type="project" value="UniProtKB-SubCell"/>
</dbReference>
<evidence type="ECO:0000256" key="15">
    <source>
        <dbReference type="SAM" id="Phobius"/>
    </source>
</evidence>
<name>W0EY48_9BACT</name>
<dbReference type="InterPro" id="IPR025199">
    <property type="entry name" value="FtsK_4TM"/>
</dbReference>
<dbReference type="Pfam" id="PF17854">
    <property type="entry name" value="FtsK_alpha"/>
    <property type="match status" value="1"/>
</dbReference>
<keyword evidence="18" id="KW-1185">Reference proteome</keyword>
<evidence type="ECO:0000313" key="17">
    <source>
        <dbReference type="EMBL" id="AHF14026.1"/>
    </source>
</evidence>
<keyword evidence="7" id="KW-0159">Chromosome partition</keyword>
<evidence type="ECO:0000256" key="5">
    <source>
        <dbReference type="ARBA" id="ARBA00022692"/>
    </source>
</evidence>
<keyword evidence="12" id="KW-0131">Cell cycle</keyword>
<dbReference type="SUPFAM" id="SSF52540">
    <property type="entry name" value="P-loop containing nucleoside triphosphate hydrolases"/>
    <property type="match status" value="1"/>
</dbReference>
<dbReference type="SMART" id="SM00843">
    <property type="entry name" value="Ftsk_gamma"/>
    <property type="match status" value="1"/>
</dbReference>
<dbReference type="AlphaFoldDB" id="W0EY48"/>
<dbReference type="Pfam" id="PF01580">
    <property type="entry name" value="FtsK_SpoIIIE"/>
    <property type="match status" value="1"/>
</dbReference>
<dbReference type="OrthoDB" id="9807790at2"/>
<dbReference type="GO" id="GO:0051301">
    <property type="term" value="P:cell division"/>
    <property type="evidence" value="ECO:0007669"/>
    <property type="project" value="UniProtKB-KW"/>
</dbReference>
<keyword evidence="4 17" id="KW-0132">Cell division</keyword>
<feature type="domain" description="FtsK" evidence="16">
    <location>
        <begin position="504"/>
        <end position="708"/>
    </location>
</feature>
<dbReference type="GO" id="GO:0005524">
    <property type="term" value="F:ATP binding"/>
    <property type="evidence" value="ECO:0007669"/>
    <property type="project" value="UniProtKB-UniRule"/>
</dbReference>
<dbReference type="PROSITE" id="PS50901">
    <property type="entry name" value="FTSK"/>
    <property type="match status" value="1"/>
</dbReference>
<dbReference type="Pfam" id="PF13491">
    <property type="entry name" value="FtsK_4TM"/>
    <property type="match status" value="1"/>
</dbReference>
<reference evidence="17 18" key="1">
    <citation type="submission" date="2013-12" db="EMBL/GenBank/DDBJ databases">
        <authorList>
            <consortium name="DOE Joint Genome Institute"/>
            <person name="Eisen J."/>
            <person name="Huntemann M."/>
            <person name="Han J."/>
            <person name="Chen A."/>
            <person name="Kyrpides N."/>
            <person name="Mavromatis K."/>
            <person name="Markowitz V."/>
            <person name="Palaniappan K."/>
            <person name="Ivanova N."/>
            <person name="Schaumberg A."/>
            <person name="Pati A."/>
            <person name="Liolios K."/>
            <person name="Nordberg H.P."/>
            <person name="Cantor M.N."/>
            <person name="Hua S.X."/>
            <person name="Woyke T."/>
        </authorList>
    </citation>
    <scope>NUCLEOTIDE SEQUENCE [LARGE SCALE GENOMIC DNA]</scope>
    <source>
        <strain evidence="18">DSM 19437</strain>
    </source>
</reference>
<evidence type="ECO:0000256" key="4">
    <source>
        <dbReference type="ARBA" id="ARBA00022618"/>
    </source>
</evidence>
<comment type="subcellular location">
    <subcellularLocation>
        <location evidence="1">Cell membrane</location>
        <topology evidence="1">Multi-pass membrane protein</topology>
    </subcellularLocation>
</comment>
<evidence type="ECO:0000256" key="6">
    <source>
        <dbReference type="ARBA" id="ARBA00022741"/>
    </source>
</evidence>
<dbReference type="KEGG" id="nso:NIASO_00080"/>
<dbReference type="eggNOG" id="COG1674">
    <property type="taxonomic scope" value="Bacteria"/>
</dbReference>
<feature type="transmembrane region" description="Helical" evidence="15">
    <location>
        <begin position="176"/>
        <end position="203"/>
    </location>
</feature>
<dbReference type="InterPro" id="IPR041027">
    <property type="entry name" value="FtsK_alpha"/>
</dbReference>
<dbReference type="GO" id="GO:0007059">
    <property type="term" value="P:chromosome segregation"/>
    <property type="evidence" value="ECO:0007669"/>
    <property type="project" value="UniProtKB-KW"/>
</dbReference>
<dbReference type="Proteomes" id="UP000003586">
    <property type="component" value="Chromosome"/>
</dbReference>
<evidence type="ECO:0000256" key="8">
    <source>
        <dbReference type="ARBA" id="ARBA00022840"/>
    </source>
</evidence>
<evidence type="ECO:0000256" key="3">
    <source>
        <dbReference type="ARBA" id="ARBA00022475"/>
    </source>
</evidence>
<dbReference type="InterPro" id="IPR027417">
    <property type="entry name" value="P-loop_NTPase"/>
</dbReference>
<dbReference type="GO" id="GO:0003677">
    <property type="term" value="F:DNA binding"/>
    <property type="evidence" value="ECO:0007669"/>
    <property type="project" value="UniProtKB-KW"/>
</dbReference>
<keyword evidence="11 15" id="KW-0472">Membrane</keyword>
<evidence type="ECO:0000256" key="11">
    <source>
        <dbReference type="ARBA" id="ARBA00023136"/>
    </source>
</evidence>
<dbReference type="Gene3D" id="1.10.10.10">
    <property type="entry name" value="Winged helix-like DNA-binding domain superfamily/Winged helix DNA-binding domain"/>
    <property type="match status" value="1"/>
</dbReference>
<dbReference type="RefSeq" id="WP_008582381.1">
    <property type="nucleotide sequence ID" value="NZ_CP007035.1"/>
</dbReference>
<keyword evidence="9 15" id="KW-1133">Transmembrane helix</keyword>
<dbReference type="SUPFAM" id="SSF46785">
    <property type="entry name" value="Winged helix' DNA-binding domain"/>
    <property type="match status" value="1"/>
</dbReference>
<keyword evidence="10" id="KW-0238">DNA-binding</keyword>
<evidence type="ECO:0000256" key="12">
    <source>
        <dbReference type="ARBA" id="ARBA00023306"/>
    </source>
</evidence>
<evidence type="ECO:0000256" key="9">
    <source>
        <dbReference type="ARBA" id="ARBA00022989"/>
    </source>
</evidence>
<evidence type="ECO:0000259" key="16">
    <source>
        <dbReference type="PROSITE" id="PS50901"/>
    </source>
</evidence>
<evidence type="ECO:0000256" key="2">
    <source>
        <dbReference type="ARBA" id="ARBA00006474"/>
    </source>
</evidence>
<dbReference type="InterPro" id="IPR018541">
    <property type="entry name" value="Ftsk_gamma"/>
</dbReference>
<comment type="similarity">
    <text evidence="2">Belongs to the FtsK/SpoIIIE/SftA family.</text>
</comment>
<feature type="transmembrane region" description="Helical" evidence="15">
    <location>
        <begin position="143"/>
        <end position="161"/>
    </location>
</feature>
<keyword evidence="5 15" id="KW-0812">Transmembrane</keyword>
<dbReference type="HOGENOM" id="CLU_001981_9_9_10"/>
<dbReference type="EMBL" id="CP007035">
    <property type="protein sequence ID" value="AHF14026.1"/>
    <property type="molecule type" value="Genomic_DNA"/>
</dbReference>
<gene>
    <name evidence="17" type="ORF">NIASO_00080</name>
</gene>
<dbReference type="PANTHER" id="PTHR22683">
    <property type="entry name" value="SPORULATION PROTEIN RELATED"/>
    <property type="match status" value="1"/>
</dbReference>
<dbReference type="InterPro" id="IPR002543">
    <property type="entry name" value="FtsK_dom"/>
</dbReference>
<dbReference type="InterPro" id="IPR036390">
    <property type="entry name" value="WH_DNA-bd_sf"/>
</dbReference>
<evidence type="ECO:0000256" key="1">
    <source>
        <dbReference type="ARBA" id="ARBA00004651"/>
    </source>
</evidence>
<accession>W0EY48</accession>
<dbReference type="Pfam" id="PF09397">
    <property type="entry name" value="FtsK_gamma"/>
    <property type="match status" value="1"/>
</dbReference>
<protein>
    <submittedName>
        <fullName evidence="17">Cell division protein FtsK</fullName>
    </submittedName>
</protein>
<dbReference type="STRING" id="929713.NIASO_00080"/>
<evidence type="ECO:0000256" key="10">
    <source>
        <dbReference type="ARBA" id="ARBA00023125"/>
    </source>
</evidence>
<feature type="binding site" evidence="13">
    <location>
        <begin position="521"/>
        <end position="528"/>
    </location>
    <ligand>
        <name>ATP</name>
        <dbReference type="ChEBI" id="CHEBI:30616"/>
    </ligand>
</feature>
<organism evidence="17 18">
    <name type="scientific">Niabella soli DSM 19437</name>
    <dbReference type="NCBI Taxonomy" id="929713"/>
    <lineage>
        <taxon>Bacteria</taxon>
        <taxon>Pseudomonadati</taxon>
        <taxon>Bacteroidota</taxon>
        <taxon>Chitinophagia</taxon>
        <taxon>Chitinophagales</taxon>
        <taxon>Chitinophagaceae</taxon>
        <taxon>Niabella</taxon>
    </lineage>
</organism>
<dbReference type="InterPro" id="IPR036388">
    <property type="entry name" value="WH-like_DNA-bd_sf"/>
</dbReference>
<keyword evidence="6 13" id="KW-0547">Nucleotide-binding</keyword>
<feature type="transmembrane region" description="Helical" evidence="15">
    <location>
        <begin position="48"/>
        <end position="69"/>
    </location>
</feature>
<evidence type="ECO:0000256" key="14">
    <source>
        <dbReference type="SAM" id="MobiDB-lite"/>
    </source>
</evidence>
<dbReference type="Gene3D" id="3.30.980.40">
    <property type="match status" value="1"/>
</dbReference>
<feature type="region of interest" description="Disordered" evidence="14">
    <location>
        <begin position="1"/>
        <end position="24"/>
    </location>
</feature>
<evidence type="ECO:0000256" key="7">
    <source>
        <dbReference type="ARBA" id="ARBA00022829"/>
    </source>
</evidence>
<dbReference type="InterPro" id="IPR050206">
    <property type="entry name" value="FtsK/SpoIIIE/SftA"/>
</dbReference>
<keyword evidence="8 13" id="KW-0067">ATP-binding</keyword>
<dbReference type="Gene3D" id="3.40.50.300">
    <property type="entry name" value="P-loop containing nucleotide triphosphate hydrolases"/>
    <property type="match status" value="1"/>
</dbReference>
<feature type="transmembrane region" description="Helical" evidence="15">
    <location>
        <begin position="107"/>
        <end position="131"/>
    </location>
</feature>
<evidence type="ECO:0000256" key="13">
    <source>
        <dbReference type="PROSITE-ProRule" id="PRU00289"/>
    </source>
</evidence>
<keyword evidence="3" id="KW-1003">Cell membrane</keyword>
<evidence type="ECO:0000313" key="18">
    <source>
        <dbReference type="Proteomes" id="UP000003586"/>
    </source>
</evidence>
<dbReference type="PANTHER" id="PTHR22683:SF41">
    <property type="entry name" value="DNA TRANSLOCASE FTSK"/>
    <property type="match status" value="1"/>
</dbReference>